<dbReference type="KEGG" id="ndv:NDEV_0701"/>
<keyword evidence="1" id="KW-0812">Transmembrane</keyword>
<name>A0A128A280_9ARCH</name>
<organism evidence="3 4">
    <name type="scientific">Nitrosotalea devaniterrae</name>
    <dbReference type="NCBI Taxonomy" id="1078905"/>
    <lineage>
        <taxon>Archaea</taxon>
        <taxon>Nitrososphaerota</taxon>
        <taxon>Nitrososphaeria</taxon>
        <taxon>Nitrosotaleales</taxon>
        <taxon>Nitrosotaleaceae</taxon>
        <taxon>Nitrosotalea</taxon>
    </lineage>
</organism>
<evidence type="ECO:0000313" key="4">
    <source>
        <dbReference type="Proteomes" id="UP000196239"/>
    </source>
</evidence>
<keyword evidence="1" id="KW-0472">Membrane</keyword>
<proteinExistence type="predicted"/>
<keyword evidence="4" id="KW-1185">Reference proteome</keyword>
<feature type="transmembrane region" description="Helical" evidence="1">
    <location>
        <begin position="26"/>
        <end position="47"/>
    </location>
</feature>
<gene>
    <name evidence="3" type="ORF">NDEV_0701</name>
</gene>
<evidence type="ECO:0000256" key="1">
    <source>
        <dbReference type="SAM" id="Phobius"/>
    </source>
</evidence>
<feature type="transmembrane region" description="Helical" evidence="1">
    <location>
        <begin position="53"/>
        <end position="71"/>
    </location>
</feature>
<dbReference type="AlphaFoldDB" id="A0A128A280"/>
<feature type="transmembrane region" description="Helical" evidence="1">
    <location>
        <begin position="83"/>
        <end position="108"/>
    </location>
</feature>
<evidence type="ECO:0000313" key="3">
    <source>
        <dbReference type="EMBL" id="CUR51466.1"/>
    </source>
</evidence>
<sequence>MTESSDDVSRIHKRYTLTTFTPTSHYVSLAISIAVACVIVAVSYINYFKSPGQLMYAIPIAIGVLVVTQLLDPKILKTEYSKSIHMSAFGTLLWLVTILCGILSSYVFSKPELLPVYITEGMFLFASFRIAIFTSVLGAKLKTAWIVCLLQPLAVFLAFVPTNMWVPMLSDPKAIEYGIVFCVLGSIWTLLSDRIAGSGKLSSTHAFLQAYLAAWTNDDPVPMESLMEKRSEPSKVSTFQILFKTTNQDCRLVIPDLHPGPFHPIGGSNIPYLIYKNLDSSAMVMHSISDHALNLPSKSQVDLYITSLQKNLKIQQGSKSTKPVTIQVNKARTTGLLFDKTAVLILSLSPHGMEDIPYYIKSDLEQYGKNRGYERVLIVDSHNAMGKEIEKLDADDLLNAAKSTLDTLITKETLPLEVGYANSENLNFQADDLGPGKVAIMCFKIGDEKFFLAWADANNMLNGLREEIASHFSKIGYNFLEICTSDTHYKARTAKNKHGYFEFGSLSKAPDVTSWFTDLAKKAEQTTSPTSYELLESETNVKVMGGNQLELYSKSLDNAMRITQAFLLITTGFFIYTMF</sequence>
<accession>A0A128A280</accession>
<reference evidence="4" key="1">
    <citation type="submission" date="2015-10" db="EMBL/GenBank/DDBJ databases">
        <authorList>
            <person name="Lehtovirta-Morley L.E."/>
            <person name="Vieille C."/>
        </authorList>
    </citation>
    <scope>NUCLEOTIDE SEQUENCE [LARGE SCALE GENOMIC DNA]</scope>
</reference>
<feature type="transmembrane region" description="Helical" evidence="1">
    <location>
        <begin position="174"/>
        <end position="191"/>
    </location>
</feature>
<dbReference type="Proteomes" id="UP000196239">
    <property type="component" value="Chromosome 1"/>
</dbReference>
<feature type="domain" description="DUF2070" evidence="2">
    <location>
        <begin position="14"/>
        <end position="576"/>
    </location>
</feature>
<dbReference type="EMBL" id="LN890280">
    <property type="protein sequence ID" value="CUR51466.1"/>
    <property type="molecule type" value="Genomic_DNA"/>
</dbReference>
<protein>
    <recommendedName>
        <fullName evidence="2">DUF2070 domain-containing protein</fullName>
    </recommendedName>
</protein>
<feature type="transmembrane region" description="Helical" evidence="1">
    <location>
        <begin position="144"/>
        <end position="162"/>
    </location>
</feature>
<dbReference type="Pfam" id="PF09843">
    <property type="entry name" value="DUF2070"/>
    <property type="match status" value="1"/>
</dbReference>
<dbReference type="InterPro" id="IPR019204">
    <property type="entry name" value="DUF2070_membrane"/>
</dbReference>
<feature type="transmembrane region" description="Helical" evidence="1">
    <location>
        <begin position="114"/>
        <end position="132"/>
    </location>
</feature>
<evidence type="ECO:0000259" key="2">
    <source>
        <dbReference type="Pfam" id="PF09843"/>
    </source>
</evidence>
<keyword evidence="1" id="KW-1133">Transmembrane helix</keyword>